<gene>
    <name evidence="9" type="ORF">FIBSPDRAFT_907542</name>
</gene>
<keyword evidence="4 6" id="KW-0072">Autophagy</keyword>
<evidence type="ECO:0000259" key="8">
    <source>
        <dbReference type="Pfam" id="PF04108"/>
    </source>
</evidence>
<organism evidence="9">
    <name type="scientific">Athelia psychrophila</name>
    <dbReference type="NCBI Taxonomy" id="1759441"/>
    <lineage>
        <taxon>Eukaryota</taxon>
        <taxon>Fungi</taxon>
        <taxon>Dikarya</taxon>
        <taxon>Basidiomycota</taxon>
        <taxon>Agaricomycotina</taxon>
        <taxon>Agaricomycetes</taxon>
        <taxon>Agaricomycetidae</taxon>
        <taxon>Atheliales</taxon>
        <taxon>Atheliaceae</taxon>
        <taxon>Athelia</taxon>
    </lineage>
</organism>
<comment type="similarity">
    <text evidence="1 6">Belongs to the ATG17 family.</text>
</comment>
<dbReference type="PANTHER" id="PTHR28005">
    <property type="entry name" value="AUTOPHAGY-RELATED PROTEIN 17"/>
    <property type="match status" value="1"/>
</dbReference>
<dbReference type="GO" id="GO:0000045">
    <property type="term" value="P:autophagosome assembly"/>
    <property type="evidence" value="ECO:0007669"/>
    <property type="project" value="TreeGrafter"/>
</dbReference>
<evidence type="ECO:0000256" key="4">
    <source>
        <dbReference type="ARBA" id="ARBA00023006"/>
    </source>
</evidence>
<evidence type="ECO:0000256" key="1">
    <source>
        <dbReference type="ARBA" id="ARBA00006259"/>
    </source>
</evidence>
<feature type="compositionally biased region" description="Basic and acidic residues" evidence="7">
    <location>
        <begin position="157"/>
        <end position="168"/>
    </location>
</feature>
<evidence type="ECO:0000313" key="9">
    <source>
        <dbReference type="EMBL" id="KZP31720.1"/>
    </source>
</evidence>
<evidence type="ECO:0000256" key="7">
    <source>
        <dbReference type="SAM" id="MobiDB-lite"/>
    </source>
</evidence>
<keyword evidence="3 6" id="KW-0963">Cytoplasm</keyword>
<dbReference type="GO" id="GO:1990316">
    <property type="term" value="C:Atg1/ULK1 kinase complex"/>
    <property type="evidence" value="ECO:0007669"/>
    <property type="project" value="TreeGrafter"/>
</dbReference>
<comment type="subcellular location">
    <subcellularLocation>
        <location evidence="6">Cytoplasm</location>
    </subcellularLocation>
    <subcellularLocation>
        <location evidence="6">Preautophagosomal structure membrane</location>
        <topology evidence="6">Peripheral membrane protein</topology>
    </subcellularLocation>
</comment>
<evidence type="ECO:0000256" key="3">
    <source>
        <dbReference type="ARBA" id="ARBA00022490"/>
    </source>
</evidence>
<dbReference type="GO" id="GO:0034727">
    <property type="term" value="P:piecemeal microautophagy of the nucleus"/>
    <property type="evidence" value="ECO:0007669"/>
    <property type="project" value="TreeGrafter"/>
</dbReference>
<proteinExistence type="inferred from homology"/>
<protein>
    <recommendedName>
        <fullName evidence="2 6">Autophagy-related protein 17</fullName>
    </recommendedName>
</protein>
<dbReference type="GO" id="GO:0000422">
    <property type="term" value="P:autophagy of mitochondrion"/>
    <property type="evidence" value="ECO:0007669"/>
    <property type="project" value="TreeGrafter"/>
</dbReference>
<dbReference type="Pfam" id="PF04108">
    <property type="entry name" value="ATG17_like"/>
    <property type="match status" value="1"/>
</dbReference>
<feature type="domain" description="Autophagy protein ATG17-like" evidence="8">
    <location>
        <begin position="28"/>
        <end position="430"/>
    </location>
</feature>
<dbReference type="STRING" id="436010.A0A166UIF3"/>
<comment type="function">
    <text evidence="6">Autophagy-specific protein that functions in response to autophagy-inducing signals as a scaffold to recruit other ATG proteins to organize preautophagosomal structure (PAS) formation. Modulates the timing and magnitude of the autophagy response, such as the size of the sequestering vesicles. Plays particularly a role in pexophagy and nucleophagy.</text>
</comment>
<evidence type="ECO:0000256" key="6">
    <source>
        <dbReference type="RuleBase" id="RU368080"/>
    </source>
</evidence>
<dbReference type="GO" id="GO:0030295">
    <property type="term" value="F:protein kinase activator activity"/>
    <property type="evidence" value="ECO:0007669"/>
    <property type="project" value="TreeGrafter"/>
</dbReference>
<keyword evidence="5" id="KW-0472">Membrane</keyword>
<dbReference type="OrthoDB" id="1937984at2759"/>
<dbReference type="InterPro" id="IPR045326">
    <property type="entry name" value="ATG17-like_dom"/>
</dbReference>
<feature type="compositionally biased region" description="Low complexity" evidence="7">
    <location>
        <begin position="121"/>
        <end position="132"/>
    </location>
</feature>
<evidence type="ECO:0000256" key="5">
    <source>
        <dbReference type="ARBA" id="ARBA00023136"/>
    </source>
</evidence>
<dbReference type="GO" id="GO:0060090">
    <property type="term" value="F:molecular adaptor activity"/>
    <property type="evidence" value="ECO:0007669"/>
    <property type="project" value="TreeGrafter"/>
</dbReference>
<name>A0A166UIF3_9AGAM</name>
<reference evidence="9" key="1">
    <citation type="journal article" date="2016" name="Mol. Biol. Evol.">
        <title>Comparative Genomics of Early-Diverging Mushroom-Forming Fungi Provides Insights into the Origins of Lignocellulose Decay Capabilities.</title>
        <authorList>
            <person name="Nagy L.G."/>
            <person name="Riley R."/>
            <person name="Tritt A."/>
            <person name="Adam C."/>
            <person name="Daum C."/>
            <person name="Floudas D."/>
            <person name="Sun H."/>
            <person name="Yadav J.S."/>
            <person name="Pangilinan J."/>
            <person name="Larsson K.H."/>
            <person name="Matsuura K."/>
            <person name="Barry K."/>
            <person name="Labutti K."/>
            <person name="Kuo R."/>
            <person name="Ohm R.A."/>
            <person name="Bhattacharya S.S."/>
            <person name="Shirouzu T."/>
            <person name="Yoshinaga Y."/>
            <person name="Martin F.M."/>
            <person name="Grigoriev I.V."/>
            <person name="Hibbett D.S."/>
        </authorList>
    </citation>
    <scope>NUCLEOTIDE SEQUENCE [LARGE SCALE GENOMIC DNA]</scope>
    <source>
        <strain evidence="9">CBS 109695</strain>
    </source>
</reference>
<dbReference type="InterPro" id="IPR007240">
    <property type="entry name" value="Atg17"/>
</dbReference>
<sequence length="487" mass="54634">MSLHSSASPEHPHLISYLVVQSHQALQIGEQLCTRANSLSNASAQCAVDVMALDAKVKWISEAVLEQLKLAASVAKSIEHKRAQLDTRVHEWDEIRARRASSLDTILDSLGKQLVPPDFHQASSGSSLFGSQHSDEEAEDAIGPSPQPQRSPTLTLRDQRTARREKELRDRKRWKTLRDFVDERGIEDELDAIESDRNDLDIVLGTTDSYPENLMDTVSGIEKSLPGKAALPPINAIINSQAQASTHMANHLESLASHYEQMAGAMRESEAGETFSQDDLQDMNRDTEELPSIMAELEEGIRSIESSHEQLSSGKTALSQHLELLPDTLRDLDELGEIMGEMLQCQESVEADADEHITTLHQRLVTLEDLHQRFVAFQMSFDKLLVEMARRRQYREAAEKIVEGMMVQLETMAEEERLVRVRFNADQGAHLPADICLCIENPPTRWEVLPWNGEVMEELPDIDYDLIVEARERVAGVEDVVPGNESL</sequence>
<accession>A0A166UIF3</accession>
<evidence type="ECO:0000256" key="2">
    <source>
        <dbReference type="ARBA" id="ARBA00013806"/>
    </source>
</evidence>
<dbReference type="PANTHER" id="PTHR28005:SF1">
    <property type="entry name" value="AUTOPHAGY-RELATED PROTEIN 17"/>
    <property type="match status" value="1"/>
</dbReference>
<feature type="region of interest" description="Disordered" evidence="7">
    <location>
        <begin position="121"/>
        <end position="168"/>
    </location>
</feature>
<dbReference type="GO" id="GO:0034045">
    <property type="term" value="C:phagophore assembly site membrane"/>
    <property type="evidence" value="ECO:0007669"/>
    <property type="project" value="UniProtKB-SubCell"/>
</dbReference>
<dbReference type="EMBL" id="KV417488">
    <property type="protein sequence ID" value="KZP31720.1"/>
    <property type="molecule type" value="Genomic_DNA"/>
</dbReference>
<dbReference type="AlphaFoldDB" id="A0A166UIF3"/>